<dbReference type="AlphaFoldDB" id="A0AAV6LN29"/>
<evidence type="ECO:0000256" key="3">
    <source>
        <dbReference type="PROSITE-ProRule" id="PRU00708"/>
    </source>
</evidence>
<organism evidence="5 6">
    <name type="scientific">Rhododendron griersonianum</name>
    <dbReference type="NCBI Taxonomy" id="479676"/>
    <lineage>
        <taxon>Eukaryota</taxon>
        <taxon>Viridiplantae</taxon>
        <taxon>Streptophyta</taxon>
        <taxon>Embryophyta</taxon>
        <taxon>Tracheophyta</taxon>
        <taxon>Spermatophyta</taxon>
        <taxon>Magnoliopsida</taxon>
        <taxon>eudicotyledons</taxon>
        <taxon>Gunneridae</taxon>
        <taxon>Pentapetalae</taxon>
        <taxon>asterids</taxon>
        <taxon>Ericales</taxon>
        <taxon>Ericaceae</taxon>
        <taxon>Ericoideae</taxon>
        <taxon>Rhodoreae</taxon>
        <taxon>Rhododendron</taxon>
    </lineage>
</organism>
<dbReference type="NCBIfam" id="TIGR00756">
    <property type="entry name" value="PPR"/>
    <property type="match status" value="6"/>
</dbReference>
<feature type="repeat" description="PPR" evidence="3">
    <location>
        <begin position="259"/>
        <end position="293"/>
    </location>
</feature>
<dbReference type="Gene3D" id="1.25.40.10">
    <property type="entry name" value="Tetratricopeptide repeat domain"/>
    <property type="match status" value="3"/>
</dbReference>
<dbReference type="Pfam" id="PF12854">
    <property type="entry name" value="PPR_1"/>
    <property type="match status" value="1"/>
</dbReference>
<feature type="region of interest" description="Disordered" evidence="4">
    <location>
        <begin position="540"/>
        <end position="609"/>
    </location>
</feature>
<evidence type="ECO:0000313" key="5">
    <source>
        <dbReference type="EMBL" id="KAG5566100.1"/>
    </source>
</evidence>
<evidence type="ECO:0000313" key="6">
    <source>
        <dbReference type="Proteomes" id="UP000823749"/>
    </source>
</evidence>
<dbReference type="InterPro" id="IPR002885">
    <property type="entry name" value="PPR_rpt"/>
</dbReference>
<feature type="compositionally biased region" description="Low complexity" evidence="4">
    <location>
        <begin position="540"/>
        <end position="558"/>
    </location>
</feature>
<keyword evidence="2" id="KW-0677">Repeat</keyword>
<comment type="caution">
    <text evidence="5">The sequence shown here is derived from an EMBL/GenBank/DDBJ whole genome shotgun (WGS) entry which is preliminary data.</text>
</comment>
<dbReference type="PANTHER" id="PTHR47941">
    <property type="entry name" value="PENTATRICOPEPTIDE REPEAT-CONTAINING PROTEIN 3, MITOCHONDRIAL"/>
    <property type="match status" value="1"/>
</dbReference>
<sequence>MKSPPLQTPLPPPSQIHKLISSQHDPLLALEIFNLSTSTHPTLRHPPSTFHSLIIKLARHRHFSLMHNLLSLLHSQNHPVPPSLLSHLLRIYARFDLPKQALTTFHTSVLRLNAKPLPRHLNLLLQLLASRRHLLLPAFDLFKSAQDRYCVTPNTKSYNILMRAFCLNGDLSVAYSLFNQMPKRDVVPDVESYKILMQGLCRNSQVNRAVDLLGDMLNKGFVPDTLSYTTLLNSLCRKKKLKEAYKLLCRMKVKGCNPDIVHYNTVIVGFCREGRAFDACKVLEDMPSNGCLPNLVSYRSLVAGLCRQGLYDEAENYVKEMMSKGFSPHFSVFHAMIKGFCNVGKVEEACGLLGTMLNLGESPHVDTWMEIIPRICEVDEMVRMRSVLEEILKVEVTPHTRIVEAGAGLEEYLIRRIRHSNRAVRAGYGELFRIRLPGGGATYDAFPGGRRVITLFCYLGIFFQGDGNSQTLGTSHLSSSLGNSLNSIPGAGRSNLVPVSGDASNTILNSGGPHLHRSASINGESYMRLPASPLSFSSNNITSGSSVMDGSSVVQQSSNHDPNSQQIPQPQQGNPSATSLPTSRMGQVSLPGGPLFHPGSFSQDPNNAEKTTIGYQAGRCHATAGFPTSAAETGLHAVAKPQSSIEKPQSVSSFDSAVEAEAPAATVSAVYATNAASPPTPTAAATTAAVETTGNATYANAIACWRKFVTEYYSPGAKKRWCLSRYDNVGHHSLGVFPQDAWQCDICGSKSGRGFGKSMKSFFAGELVYRKSCSDDL</sequence>
<feature type="repeat" description="PPR" evidence="3">
    <location>
        <begin position="224"/>
        <end position="258"/>
    </location>
</feature>
<gene>
    <name evidence="5" type="ORF">RHGRI_001889</name>
</gene>
<evidence type="ECO:0008006" key="7">
    <source>
        <dbReference type="Google" id="ProtNLM"/>
    </source>
</evidence>
<dbReference type="InterPro" id="IPR011990">
    <property type="entry name" value="TPR-like_helical_dom_sf"/>
</dbReference>
<feature type="repeat" description="PPR" evidence="3">
    <location>
        <begin position="294"/>
        <end position="328"/>
    </location>
</feature>
<proteinExistence type="inferred from homology"/>
<dbReference type="Pfam" id="PF01535">
    <property type="entry name" value="PPR"/>
    <property type="match status" value="1"/>
</dbReference>
<dbReference type="PROSITE" id="PS51375">
    <property type="entry name" value="PPR"/>
    <property type="match status" value="6"/>
</dbReference>
<feature type="compositionally biased region" description="Polar residues" evidence="4">
    <location>
        <begin position="600"/>
        <end position="609"/>
    </location>
</feature>
<evidence type="ECO:0000256" key="1">
    <source>
        <dbReference type="ARBA" id="ARBA00007626"/>
    </source>
</evidence>
<dbReference type="Pfam" id="PF13041">
    <property type="entry name" value="PPR_2"/>
    <property type="match status" value="2"/>
</dbReference>
<dbReference type="EMBL" id="JACTNZ010000001">
    <property type="protein sequence ID" value="KAG5566100.1"/>
    <property type="molecule type" value="Genomic_DNA"/>
</dbReference>
<feature type="repeat" description="PPR" evidence="3">
    <location>
        <begin position="189"/>
        <end position="223"/>
    </location>
</feature>
<name>A0AAV6LN29_9ERIC</name>
<feature type="repeat" description="PPR" evidence="3">
    <location>
        <begin position="154"/>
        <end position="188"/>
    </location>
</feature>
<dbReference type="Proteomes" id="UP000823749">
    <property type="component" value="Chromosome 1"/>
</dbReference>
<comment type="similarity">
    <text evidence="1">Belongs to the PPR family. P subfamily.</text>
</comment>
<evidence type="ECO:0000256" key="2">
    <source>
        <dbReference type="ARBA" id="ARBA00022737"/>
    </source>
</evidence>
<feature type="compositionally biased region" description="Polar residues" evidence="4">
    <location>
        <begin position="559"/>
        <end position="586"/>
    </location>
</feature>
<feature type="repeat" description="PPR" evidence="3">
    <location>
        <begin position="329"/>
        <end position="363"/>
    </location>
</feature>
<evidence type="ECO:0000256" key="4">
    <source>
        <dbReference type="SAM" id="MobiDB-lite"/>
    </source>
</evidence>
<keyword evidence="6" id="KW-1185">Reference proteome</keyword>
<reference evidence="5" key="1">
    <citation type="submission" date="2020-08" db="EMBL/GenBank/DDBJ databases">
        <title>Plant Genome Project.</title>
        <authorList>
            <person name="Zhang R.-G."/>
        </authorList>
    </citation>
    <scope>NUCLEOTIDE SEQUENCE</scope>
    <source>
        <strain evidence="5">WSP0</strain>
        <tissue evidence="5">Leaf</tissue>
    </source>
</reference>
<protein>
    <recommendedName>
        <fullName evidence="7">Pentatricopeptide repeat-containing protein</fullName>
    </recommendedName>
</protein>
<accession>A0AAV6LN29</accession>